<reference evidence="1 2" key="1">
    <citation type="journal article" date="2020" name="Nature">
        <title>Six reference-quality genomes reveal evolution of bat adaptations.</title>
        <authorList>
            <person name="Jebb D."/>
            <person name="Huang Z."/>
            <person name="Pippel M."/>
            <person name="Hughes G.M."/>
            <person name="Lavrichenko K."/>
            <person name="Devanna P."/>
            <person name="Winkler S."/>
            <person name="Jermiin L.S."/>
            <person name="Skirmuntt E.C."/>
            <person name="Katzourakis A."/>
            <person name="Burkitt-Gray L."/>
            <person name="Ray D.A."/>
            <person name="Sullivan K.A.M."/>
            <person name="Roscito J.G."/>
            <person name="Kirilenko B.M."/>
            <person name="Davalos L.M."/>
            <person name="Corthals A.P."/>
            <person name="Power M.L."/>
            <person name="Jones G."/>
            <person name="Ransome R.D."/>
            <person name="Dechmann D.K.N."/>
            <person name="Locatelli A.G."/>
            <person name="Puechmaille S.J."/>
            <person name="Fedrigo O."/>
            <person name="Jarvis E.D."/>
            <person name="Hiller M."/>
            <person name="Vernes S.C."/>
            <person name="Myers E.W."/>
            <person name="Teeling E.C."/>
        </authorList>
    </citation>
    <scope>NUCLEOTIDE SEQUENCE [LARGE SCALE GENOMIC DNA]</scope>
    <source>
        <strain evidence="1">MRouAeg1</strain>
        <tissue evidence="1">Muscle</tissue>
    </source>
</reference>
<organism evidence="1 2">
    <name type="scientific">Rousettus aegyptiacus</name>
    <name type="common">Egyptian fruit bat</name>
    <name type="synonym">Pteropus aegyptiacus</name>
    <dbReference type="NCBI Taxonomy" id="9407"/>
    <lineage>
        <taxon>Eukaryota</taxon>
        <taxon>Metazoa</taxon>
        <taxon>Chordata</taxon>
        <taxon>Craniata</taxon>
        <taxon>Vertebrata</taxon>
        <taxon>Euteleostomi</taxon>
        <taxon>Mammalia</taxon>
        <taxon>Eutheria</taxon>
        <taxon>Laurasiatheria</taxon>
        <taxon>Chiroptera</taxon>
        <taxon>Yinpterochiroptera</taxon>
        <taxon>Pteropodoidea</taxon>
        <taxon>Pteropodidae</taxon>
        <taxon>Rousettinae</taxon>
        <taxon>Rousettus</taxon>
    </lineage>
</organism>
<proteinExistence type="predicted"/>
<dbReference type="EMBL" id="JACASE010000007">
    <property type="protein sequence ID" value="KAF6447438.1"/>
    <property type="molecule type" value="Genomic_DNA"/>
</dbReference>
<sequence>MPARSWPAGTASPEDCRFRHSSSFHHISSAFSLIVFSLKSLQPPQKSGWPLPVSQGQCTVGLLPLWVPCAVSEHHAALYQGLGVDQFVVGCIADNMDKCSFCADRRCLDDVRSPRRGSPPPASRRGNFLLPPRAQTVCLGACVGQSSCWRRGAQLVFSLLVSGLSLAPALASLAPVVLRETHGLAPAGKYVAGLDAGGRGHGPRNQAAF</sequence>
<keyword evidence="2" id="KW-1185">Reference proteome</keyword>
<gene>
    <name evidence="1" type="ORF">HJG63_011899</name>
</gene>
<accession>A0A7J8FI99</accession>
<protein>
    <submittedName>
        <fullName evidence="1">Uncharacterized protein</fullName>
    </submittedName>
</protein>
<dbReference type="AlphaFoldDB" id="A0A7J8FI99"/>
<evidence type="ECO:0000313" key="2">
    <source>
        <dbReference type="Proteomes" id="UP000593571"/>
    </source>
</evidence>
<dbReference type="Proteomes" id="UP000593571">
    <property type="component" value="Unassembled WGS sequence"/>
</dbReference>
<comment type="caution">
    <text evidence="1">The sequence shown here is derived from an EMBL/GenBank/DDBJ whole genome shotgun (WGS) entry which is preliminary data.</text>
</comment>
<evidence type="ECO:0000313" key="1">
    <source>
        <dbReference type="EMBL" id="KAF6447438.1"/>
    </source>
</evidence>
<name>A0A7J8FI99_ROUAE</name>